<dbReference type="InterPro" id="IPR025661">
    <property type="entry name" value="Pept_asp_AS"/>
</dbReference>
<dbReference type="InterPro" id="IPR000668">
    <property type="entry name" value="Peptidase_C1A_C"/>
</dbReference>
<evidence type="ECO:0000256" key="2">
    <source>
        <dbReference type="SAM" id="SignalP"/>
    </source>
</evidence>
<keyword evidence="2" id="KW-0732">Signal</keyword>
<dbReference type="eggNOG" id="KOG1543">
    <property type="taxonomic scope" value="Eukaryota"/>
</dbReference>
<sequence>MLLKMDFLFAFTVCAIVMTVVQGQTTEDDWRMYKKTFKKNYFIAADNGRLDRIHKRLFVTRNEQIKLHNSNPLVNYRRELTGFTDLLKEEFQKFLGVNKNAIPSHTKEAVSLRPDGSDITDPDVPSRLDYRYHTCLPGIKNQGQCAASWAFSAITSVEFNRCRNNKNISVTLSEQQLIDCDRGGLNKGCHGGFSMTAIESTMLTGIATGLQYPYKKTGGPCKYVANMKAASVKLCNYIEGGSIVDMKYALTKLGPLSATMTVTDSFADYGSGVYDSNDCDGQDPNHAVVLVGWGNQNGIDYWIGRNSWGTGWGKEGYFLIQRGVNKCGIESYPVFVKLS</sequence>
<dbReference type="Proteomes" id="UP000000305">
    <property type="component" value="Unassembled WGS sequence"/>
</dbReference>
<comment type="similarity">
    <text evidence="1">Belongs to the peptidase C1 family.</text>
</comment>
<dbReference type="SUPFAM" id="SSF54001">
    <property type="entry name" value="Cysteine proteinases"/>
    <property type="match status" value="1"/>
</dbReference>
<dbReference type="PROSITE" id="PS00640">
    <property type="entry name" value="THIOL_PROTEASE_ASN"/>
    <property type="match status" value="1"/>
</dbReference>
<keyword evidence="5" id="KW-1185">Reference proteome</keyword>
<feature type="chain" id="PRO_5018707880" description="Peptidase C1A papain C-terminal domain-containing protein" evidence="2">
    <location>
        <begin position="24"/>
        <end position="339"/>
    </location>
</feature>
<name>E9G0G5_DAPPU</name>
<accession>E9G0G5</accession>
<dbReference type="GO" id="GO:0051603">
    <property type="term" value="P:proteolysis involved in protein catabolic process"/>
    <property type="evidence" value="ECO:0000318"/>
    <property type="project" value="GO_Central"/>
</dbReference>
<proteinExistence type="inferred from homology"/>
<feature type="domain" description="Peptidase C1A papain C-terminal" evidence="3">
    <location>
        <begin position="124"/>
        <end position="337"/>
    </location>
</feature>
<dbReference type="HOGENOM" id="CLU_012184_1_2_1"/>
<dbReference type="AlphaFoldDB" id="E9G0G5"/>
<dbReference type="PhylomeDB" id="E9G0G5"/>
<dbReference type="FunFam" id="3.90.70.10:FF:000480">
    <property type="entry name" value="Uncharacterized protein"/>
    <property type="match status" value="1"/>
</dbReference>
<organism evidence="4 5">
    <name type="scientific">Daphnia pulex</name>
    <name type="common">Water flea</name>
    <dbReference type="NCBI Taxonomy" id="6669"/>
    <lineage>
        <taxon>Eukaryota</taxon>
        <taxon>Metazoa</taxon>
        <taxon>Ecdysozoa</taxon>
        <taxon>Arthropoda</taxon>
        <taxon>Crustacea</taxon>
        <taxon>Branchiopoda</taxon>
        <taxon>Diplostraca</taxon>
        <taxon>Cladocera</taxon>
        <taxon>Anomopoda</taxon>
        <taxon>Daphniidae</taxon>
        <taxon>Daphnia</taxon>
    </lineage>
</organism>
<dbReference type="OMA" id="NAIPSHT"/>
<dbReference type="OrthoDB" id="10253408at2759"/>
<evidence type="ECO:0000313" key="5">
    <source>
        <dbReference type="Proteomes" id="UP000000305"/>
    </source>
</evidence>
<dbReference type="GO" id="GO:0004197">
    <property type="term" value="F:cysteine-type endopeptidase activity"/>
    <property type="evidence" value="ECO:0000318"/>
    <property type="project" value="GO_Central"/>
</dbReference>
<evidence type="ECO:0000259" key="3">
    <source>
        <dbReference type="SMART" id="SM00645"/>
    </source>
</evidence>
<gene>
    <name evidence="4" type="ORF">DAPPUDRAFT_207683</name>
</gene>
<evidence type="ECO:0000256" key="1">
    <source>
        <dbReference type="ARBA" id="ARBA00008455"/>
    </source>
</evidence>
<evidence type="ECO:0000313" key="4">
    <source>
        <dbReference type="EMBL" id="EFX87408.1"/>
    </source>
</evidence>
<dbReference type="EMBL" id="GL732528">
    <property type="protein sequence ID" value="EFX87408.1"/>
    <property type="molecule type" value="Genomic_DNA"/>
</dbReference>
<protein>
    <recommendedName>
        <fullName evidence="3">Peptidase C1A papain C-terminal domain-containing protein</fullName>
    </recommendedName>
</protein>
<dbReference type="GO" id="GO:0005764">
    <property type="term" value="C:lysosome"/>
    <property type="evidence" value="ECO:0000318"/>
    <property type="project" value="GO_Central"/>
</dbReference>
<dbReference type="InterPro" id="IPR013128">
    <property type="entry name" value="Peptidase_C1A"/>
</dbReference>
<feature type="signal peptide" evidence="2">
    <location>
        <begin position="1"/>
        <end position="23"/>
    </location>
</feature>
<dbReference type="GO" id="GO:0005615">
    <property type="term" value="C:extracellular space"/>
    <property type="evidence" value="ECO:0000318"/>
    <property type="project" value="GO_Central"/>
</dbReference>
<dbReference type="PRINTS" id="PR00705">
    <property type="entry name" value="PAPAIN"/>
</dbReference>
<dbReference type="InterPro" id="IPR038765">
    <property type="entry name" value="Papain-like_cys_pep_sf"/>
</dbReference>
<dbReference type="Pfam" id="PF00112">
    <property type="entry name" value="Peptidase_C1"/>
    <property type="match status" value="1"/>
</dbReference>
<dbReference type="CDD" id="cd02248">
    <property type="entry name" value="Peptidase_C1A"/>
    <property type="match status" value="1"/>
</dbReference>
<dbReference type="PANTHER" id="PTHR12411">
    <property type="entry name" value="CYSTEINE PROTEASE FAMILY C1-RELATED"/>
    <property type="match status" value="1"/>
</dbReference>
<dbReference type="InParanoid" id="E9G0G5"/>
<reference evidence="4 5" key="1">
    <citation type="journal article" date="2011" name="Science">
        <title>The ecoresponsive genome of Daphnia pulex.</title>
        <authorList>
            <person name="Colbourne J.K."/>
            <person name="Pfrender M.E."/>
            <person name="Gilbert D."/>
            <person name="Thomas W.K."/>
            <person name="Tucker A."/>
            <person name="Oakley T.H."/>
            <person name="Tokishita S."/>
            <person name="Aerts A."/>
            <person name="Arnold G.J."/>
            <person name="Basu M.K."/>
            <person name="Bauer D.J."/>
            <person name="Caceres C.E."/>
            <person name="Carmel L."/>
            <person name="Casola C."/>
            <person name="Choi J.H."/>
            <person name="Detter J.C."/>
            <person name="Dong Q."/>
            <person name="Dusheyko S."/>
            <person name="Eads B.D."/>
            <person name="Frohlich T."/>
            <person name="Geiler-Samerotte K.A."/>
            <person name="Gerlach D."/>
            <person name="Hatcher P."/>
            <person name="Jogdeo S."/>
            <person name="Krijgsveld J."/>
            <person name="Kriventseva E.V."/>
            <person name="Kultz D."/>
            <person name="Laforsch C."/>
            <person name="Lindquist E."/>
            <person name="Lopez J."/>
            <person name="Manak J.R."/>
            <person name="Muller J."/>
            <person name="Pangilinan J."/>
            <person name="Patwardhan R.P."/>
            <person name="Pitluck S."/>
            <person name="Pritham E.J."/>
            <person name="Rechtsteiner A."/>
            <person name="Rho M."/>
            <person name="Rogozin I.B."/>
            <person name="Sakarya O."/>
            <person name="Salamov A."/>
            <person name="Schaack S."/>
            <person name="Shapiro H."/>
            <person name="Shiga Y."/>
            <person name="Skalitzky C."/>
            <person name="Smith Z."/>
            <person name="Souvorov A."/>
            <person name="Sung W."/>
            <person name="Tang Z."/>
            <person name="Tsuchiya D."/>
            <person name="Tu H."/>
            <person name="Vos H."/>
            <person name="Wang M."/>
            <person name="Wolf Y.I."/>
            <person name="Yamagata H."/>
            <person name="Yamada T."/>
            <person name="Ye Y."/>
            <person name="Shaw J.R."/>
            <person name="Andrews J."/>
            <person name="Crease T.J."/>
            <person name="Tang H."/>
            <person name="Lucas S.M."/>
            <person name="Robertson H.M."/>
            <person name="Bork P."/>
            <person name="Koonin E.V."/>
            <person name="Zdobnov E.M."/>
            <person name="Grigoriev I.V."/>
            <person name="Lynch M."/>
            <person name="Boore J.L."/>
        </authorList>
    </citation>
    <scope>NUCLEOTIDE SEQUENCE [LARGE SCALE GENOMIC DNA]</scope>
</reference>
<dbReference type="Gene3D" id="3.90.70.10">
    <property type="entry name" value="Cysteine proteinases"/>
    <property type="match status" value="1"/>
</dbReference>
<dbReference type="KEGG" id="dpx:DAPPUDRAFT_207683"/>
<dbReference type="InterPro" id="IPR039417">
    <property type="entry name" value="Peptidase_C1A_papain-like"/>
</dbReference>
<dbReference type="SMART" id="SM00645">
    <property type="entry name" value="Pept_C1"/>
    <property type="match status" value="1"/>
</dbReference>